<dbReference type="SUPFAM" id="SSF52833">
    <property type="entry name" value="Thioredoxin-like"/>
    <property type="match status" value="1"/>
</dbReference>
<dbReference type="InterPro" id="IPR013766">
    <property type="entry name" value="Thioredoxin_domain"/>
</dbReference>
<comment type="caution">
    <text evidence="6">The sequence shown here is derived from an EMBL/GenBank/DDBJ whole genome shotgun (WGS) entry which is preliminary data.</text>
</comment>
<dbReference type="GO" id="GO:0016209">
    <property type="term" value="F:antioxidant activity"/>
    <property type="evidence" value="ECO:0007669"/>
    <property type="project" value="InterPro"/>
</dbReference>
<dbReference type="OrthoDB" id="9794348at2"/>
<keyword evidence="2" id="KW-0201">Cytochrome c-type biogenesis</keyword>
<keyword evidence="6" id="KW-0413">Isomerase</keyword>
<dbReference type="PROSITE" id="PS51257">
    <property type="entry name" value="PROKAR_LIPOPROTEIN"/>
    <property type="match status" value="1"/>
</dbReference>
<dbReference type="EMBL" id="QEKY01000002">
    <property type="protein sequence ID" value="PVZ14025.1"/>
    <property type="molecule type" value="Genomic_DNA"/>
</dbReference>
<name>A0A2U1FPA1_9PORP</name>
<dbReference type="InterPro" id="IPR036249">
    <property type="entry name" value="Thioredoxin-like_sf"/>
</dbReference>
<dbReference type="CDD" id="cd02966">
    <property type="entry name" value="TlpA_like_family"/>
    <property type="match status" value="1"/>
</dbReference>
<comment type="subcellular location">
    <subcellularLocation>
        <location evidence="1">Cell envelope</location>
    </subcellularLocation>
</comment>
<evidence type="ECO:0000256" key="3">
    <source>
        <dbReference type="ARBA" id="ARBA00023157"/>
    </source>
</evidence>
<dbReference type="PANTHER" id="PTHR42852">
    <property type="entry name" value="THIOL:DISULFIDE INTERCHANGE PROTEIN DSBE"/>
    <property type="match status" value="1"/>
</dbReference>
<evidence type="ECO:0000256" key="1">
    <source>
        <dbReference type="ARBA" id="ARBA00004196"/>
    </source>
</evidence>
<dbReference type="PROSITE" id="PS00194">
    <property type="entry name" value="THIOREDOXIN_1"/>
    <property type="match status" value="1"/>
</dbReference>
<dbReference type="InterPro" id="IPR017937">
    <property type="entry name" value="Thioredoxin_CS"/>
</dbReference>
<accession>A0A2U1FPA1</accession>
<dbReference type="Pfam" id="PF14289">
    <property type="entry name" value="DUF4369"/>
    <property type="match status" value="1"/>
</dbReference>
<dbReference type="GeneID" id="94549964"/>
<dbReference type="InterPro" id="IPR050553">
    <property type="entry name" value="Thioredoxin_ResA/DsbE_sf"/>
</dbReference>
<evidence type="ECO:0000259" key="5">
    <source>
        <dbReference type="PROSITE" id="PS51352"/>
    </source>
</evidence>
<evidence type="ECO:0000313" key="6">
    <source>
        <dbReference type="EMBL" id="PVZ14025.1"/>
    </source>
</evidence>
<feature type="domain" description="Thioredoxin" evidence="5">
    <location>
        <begin position="226"/>
        <end position="366"/>
    </location>
</feature>
<keyword evidence="7" id="KW-1185">Reference proteome</keyword>
<dbReference type="AlphaFoldDB" id="A0A2U1FPA1"/>
<sequence length="366" mass="40181">MKKLLFAAIALLVGLTSCDQKGYSIVGTVDSTFNLDGQMVYLQLSQDSILDSTEVKNGVFAFTGPSVDTAKLAYIVPTQSENSPRSLVVILEKGVITAKLGEEAAQGTALNNAAYEYYGKTGKLMESFNQKLEVVKADTAMSDSAKQTLIEEEYMKVSKEQTKISFDLFKEHTDDALGALMMLQIIRNESPESDIIAEARKMAAPIVLNNPIIAPRLKAIDMLFESQPGKKAKDFEGVDAEGNAVNLYKYVGQGNYALVDFWASWCGPCRREIPYIAKAYEKYASKGLQVVGIVVWDKLEDHIKAASELNVVWPQIIDNTKEGATLYGVNGIPMIILIGPDGTIVERDLRGEKILEKLEGIYAAKK</sequence>
<gene>
    <name evidence="6" type="ORF">C7382_10267</name>
</gene>
<keyword evidence="4" id="KW-0676">Redox-active center</keyword>
<keyword evidence="3" id="KW-1015">Disulfide bond</keyword>
<dbReference type="InterPro" id="IPR025380">
    <property type="entry name" value="DUF4369"/>
</dbReference>
<dbReference type="GO" id="GO:0016491">
    <property type="term" value="F:oxidoreductase activity"/>
    <property type="evidence" value="ECO:0007669"/>
    <property type="project" value="InterPro"/>
</dbReference>
<evidence type="ECO:0000313" key="7">
    <source>
        <dbReference type="Proteomes" id="UP000245462"/>
    </source>
</evidence>
<dbReference type="RefSeq" id="WP_116678517.1">
    <property type="nucleotide sequence ID" value="NZ_QEKY01000002.1"/>
</dbReference>
<protein>
    <submittedName>
        <fullName evidence="6">Thiol-disulfide isomerase/thioredoxin</fullName>
    </submittedName>
</protein>
<reference evidence="6 7" key="1">
    <citation type="submission" date="2018-04" db="EMBL/GenBank/DDBJ databases">
        <title>Genomic Encyclopedia of Type Strains, Phase IV (KMG-IV): sequencing the most valuable type-strain genomes for metagenomic binning, comparative biology and taxonomic classification.</title>
        <authorList>
            <person name="Goeker M."/>
        </authorList>
    </citation>
    <scope>NUCLEOTIDE SEQUENCE [LARGE SCALE GENOMIC DNA]</scope>
    <source>
        <strain evidence="6 7">DSM 28520</strain>
    </source>
</reference>
<dbReference type="PANTHER" id="PTHR42852:SF6">
    <property type="entry name" value="THIOL:DISULFIDE INTERCHANGE PROTEIN DSBE"/>
    <property type="match status" value="1"/>
</dbReference>
<proteinExistence type="predicted"/>
<dbReference type="Proteomes" id="UP000245462">
    <property type="component" value="Unassembled WGS sequence"/>
</dbReference>
<dbReference type="InterPro" id="IPR000866">
    <property type="entry name" value="AhpC/TSA"/>
</dbReference>
<dbReference type="GO" id="GO:0017004">
    <property type="term" value="P:cytochrome complex assembly"/>
    <property type="evidence" value="ECO:0007669"/>
    <property type="project" value="UniProtKB-KW"/>
</dbReference>
<evidence type="ECO:0000256" key="2">
    <source>
        <dbReference type="ARBA" id="ARBA00022748"/>
    </source>
</evidence>
<dbReference type="Gene3D" id="3.40.30.10">
    <property type="entry name" value="Glutaredoxin"/>
    <property type="match status" value="1"/>
</dbReference>
<dbReference type="PROSITE" id="PS51352">
    <property type="entry name" value="THIOREDOXIN_2"/>
    <property type="match status" value="1"/>
</dbReference>
<organism evidence="6 7">
    <name type="scientific">Porphyromonas loveana</name>
    <dbReference type="NCBI Taxonomy" id="1884669"/>
    <lineage>
        <taxon>Bacteria</taxon>
        <taxon>Pseudomonadati</taxon>
        <taxon>Bacteroidota</taxon>
        <taxon>Bacteroidia</taxon>
        <taxon>Bacteroidales</taxon>
        <taxon>Porphyromonadaceae</taxon>
        <taxon>Porphyromonas</taxon>
    </lineage>
</organism>
<evidence type="ECO:0000256" key="4">
    <source>
        <dbReference type="ARBA" id="ARBA00023284"/>
    </source>
</evidence>
<dbReference type="Pfam" id="PF00578">
    <property type="entry name" value="AhpC-TSA"/>
    <property type="match status" value="1"/>
</dbReference>
<dbReference type="GO" id="GO:0016853">
    <property type="term" value="F:isomerase activity"/>
    <property type="evidence" value="ECO:0007669"/>
    <property type="project" value="UniProtKB-KW"/>
</dbReference>
<dbReference type="GO" id="GO:0030313">
    <property type="term" value="C:cell envelope"/>
    <property type="evidence" value="ECO:0007669"/>
    <property type="project" value="UniProtKB-SubCell"/>
</dbReference>